<evidence type="ECO:0000259" key="4">
    <source>
        <dbReference type="PROSITE" id="PS51194"/>
    </source>
</evidence>
<dbReference type="InterPro" id="IPR049730">
    <property type="entry name" value="SNF2/RAD54-like_C"/>
</dbReference>
<dbReference type="InterPro" id="IPR000330">
    <property type="entry name" value="SNF2_N"/>
</dbReference>
<keyword evidence="6" id="KW-1185">Reference proteome</keyword>
<evidence type="ECO:0000256" key="2">
    <source>
        <dbReference type="ARBA" id="ARBA00022806"/>
    </source>
</evidence>
<keyword evidence="2 5" id="KW-0067">ATP-binding</keyword>
<name>A4BN59_9GAMM</name>
<dbReference type="HOGENOM" id="CLU_476349_0_0_6"/>
<dbReference type="GO" id="GO:0004386">
    <property type="term" value="F:helicase activity"/>
    <property type="evidence" value="ECO:0007669"/>
    <property type="project" value="UniProtKB-KW"/>
</dbReference>
<proteinExistence type="predicted"/>
<evidence type="ECO:0000313" key="5">
    <source>
        <dbReference type="EMBL" id="EAR22658.1"/>
    </source>
</evidence>
<dbReference type="Gene3D" id="3.40.50.10810">
    <property type="entry name" value="Tandem AAA-ATPase domain"/>
    <property type="match status" value="1"/>
</dbReference>
<dbReference type="eggNOG" id="COG0553">
    <property type="taxonomic scope" value="Bacteria"/>
</dbReference>
<keyword evidence="2 5" id="KW-0347">Helicase</keyword>
<dbReference type="InterPro" id="IPR038718">
    <property type="entry name" value="SNF2-like_sf"/>
</dbReference>
<dbReference type="InterPro" id="IPR001650">
    <property type="entry name" value="Helicase_C-like"/>
</dbReference>
<dbReference type="CDD" id="cd18793">
    <property type="entry name" value="SF2_C_SNF"/>
    <property type="match status" value="1"/>
</dbReference>
<dbReference type="Proteomes" id="UP000003374">
    <property type="component" value="Unassembled WGS sequence"/>
</dbReference>
<gene>
    <name evidence="5" type="ORF">NB231_09408</name>
</gene>
<organism evidence="5 6">
    <name type="scientific">Nitrococcus mobilis Nb-231</name>
    <dbReference type="NCBI Taxonomy" id="314278"/>
    <lineage>
        <taxon>Bacteria</taxon>
        <taxon>Pseudomonadati</taxon>
        <taxon>Pseudomonadota</taxon>
        <taxon>Gammaproteobacteria</taxon>
        <taxon>Chromatiales</taxon>
        <taxon>Ectothiorhodospiraceae</taxon>
        <taxon>Nitrococcus</taxon>
    </lineage>
</organism>
<dbReference type="EMBL" id="AAOF01000002">
    <property type="protein sequence ID" value="EAR22658.1"/>
    <property type="molecule type" value="Genomic_DNA"/>
</dbReference>
<dbReference type="Gene3D" id="3.40.50.300">
    <property type="entry name" value="P-loop containing nucleotide triphosphate hydrolases"/>
    <property type="match status" value="1"/>
</dbReference>
<dbReference type="PROSITE" id="PS51194">
    <property type="entry name" value="HELICASE_CTER"/>
    <property type="match status" value="1"/>
</dbReference>
<dbReference type="GO" id="GO:0005524">
    <property type="term" value="F:ATP binding"/>
    <property type="evidence" value="ECO:0007669"/>
    <property type="project" value="InterPro"/>
</dbReference>
<dbReference type="SUPFAM" id="SSF52540">
    <property type="entry name" value="P-loop containing nucleoside triphosphate hydrolases"/>
    <property type="match status" value="2"/>
</dbReference>
<feature type="region of interest" description="Disordered" evidence="3">
    <location>
        <begin position="508"/>
        <end position="530"/>
    </location>
</feature>
<evidence type="ECO:0000256" key="3">
    <source>
        <dbReference type="SAM" id="MobiDB-lite"/>
    </source>
</evidence>
<feature type="domain" description="Helicase C-terminal" evidence="4">
    <location>
        <begin position="154"/>
        <end position="308"/>
    </location>
</feature>
<dbReference type="PANTHER" id="PTHR10799">
    <property type="entry name" value="SNF2/RAD54 HELICASE FAMILY"/>
    <property type="match status" value="1"/>
</dbReference>
<dbReference type="AlphaFoldDB" id="A4BN59"/>
<feature type="region of interest" description="Disordered" evidence="3">
    <location>
        <begin position="544"/>
        <end position="572"/>
    </location>
</feature>
<dbReference type="SMART" id="SM00490">
    <property type="entry name" value="HELICc"/>
    <property type="match status" value="1"/>
</dbReference>
<keyword evidence="2 5" id="KW-0547">Nucleotide-binding</keyword>
<dbReference type="InterPro" id="IPR027417">
    <property type="entry name" value="P-loop_NTPase"/>
</dbReference>
<dbReference type="STRING" id="314278.NB231_09408"/>
<evidence type="ECO:0000256" key="1">
    <source>
        <dbReference type="ARBA" id="ARBA00022801"/>
    </source>
</evidence>
<reference evidence="5 6" key="1">
    <citation type="submission" date="2006-02" db="EMBL/GenBank/DDBJ databases">
        <authorList>
            <person name="Waterbury J."/>
            <person name="Ferriera S."/>
            <person name="Johnson J."/>
            <person name="Kravitz S."/>
            <person name="Halpern A."/>
            <person name="Remington K."/>
            <person name="Beeson K."/>
            <person name="Tran B."/>
            <person name="Rogers Y.-H."/>
            <person name="Friedman R."/>
            <person name="Venter J.C."/>
        </authorList>
    </citation>
    <scope>NUCLEOTIDE SEQUENCE [LARGE SCALE GENOMIC DNA]</scope>
    <source>
        <strain evidence="5 6">Nb-231</strain>
    </source>
</reference>
<dbReference type="OrthoDB" id="9772064at2"/>
<dbReference type="Pfam" id="PF00176">
    <property type="entry name" value="SNF2-rel_dom"/>
    <property type="match status" value="1"/>
</dbReference>
<comment type="caution">
    <text evidence="5">The sequence shown here is derived from an EMBL/GenBank/DDBJ whole genome shotgun (WGS) entry which is preliminary data.</text>
</comment>
<keyword evidence="1" id="KW-0378">Hydrolase</keyword>
<sequence>MSSPYAFVLTGTPLENRIDEIYSIAQVVDSHLFGPLFRFKRDFHELDEKGRPVGYKNLDALHRRLRSVLLRRRKVDVEDELPERTINTYFVPMHEEQRARYEEYSAKVARLMQAARRRPFSPDEFQHLQQQLACMRMLCDTPYILDQECRVSPKLEELGRILDEQLAEPESKIVVFSEWTRRLELVREHVETAAFGYALHTGKVPQERRRQEINRFKQDPACRLLLSSDAGATGLNLQAANVVINLDLPWSPARLEPRIARAWRKHQRRHVSVINLVCEDSIEHRILHLLEQKRSLAEGVLEGTGETAMAPPSGRRMLIGRLESLMQTRLAEQVPATEQAPPTTVGLEDLSRELEARHPQGLEAMAVYGTERECQTVLAVVHGDPEARRSELAAAVARINDHPEVEVVDRATMATIQRLVEAGVLSMNAPQRTLHGTLAGPTQPAGNLRQRRLEAARQRFAAAERKLGMARHLAEGGFEHEAASALAEALEEALGALGDSSRTKLPIPTPWLTSARRSPHWPDSATTRSPYWLSCEKGTPARRWLLSRPSPRPSSGSARALSARYWSSSPMG</sequence>
<dbReference type="GO" id="GO:0016787">
    <property type="term" value="F:hydrolase activity"/>
    <property type="evidence" value="ECO:0007669"/>
    <property type="project" value="UniProtKB-KW"/>
</dbReference>
<dbReference type="Pfam" id="PF00271">
    <property type="entry name" value="Helicase_C"/>
    <property type="match status" value="1"/>
</dbReference>
<feature type="compositionally biased region" description="Low complexity" evidence="3">
    <location>
        <begin position="544"/>
        <end position="564"/>
    </location>
</feature>
<accession>A4BN59</accession>
<protein>
    <submittedName>
        <fullName evidence="5">Helicase, Snf2 family protein</fullName>
    </submittedName>
</protein>
<evidence type="ECO:0000313" key="6">
    <source>
        <dbReference type="Proteomes" id="UP000003374"/>
    </source>
</evidence>